<dbReference type="Proteomes" id="UP000617743">
    <property type="component" value="Unassembled WGS sequence"/>
</dbReference>
<gene>
    <name evidence="1" type="ORF">GCM10010383_22250</name>
</gene>
<accession>A0ABQ2X1J8</accession>
<protein>
    <recommendedName>
        <fullName evidence="3">DUF4303 domain-containing protein</fullName>
    </recommendedName>
</protein>
<dbReference type="EMBL" id="BMWC01000002">
    <property type="protein sequence ID" value="GGW92011.1"/>
    <property type="molecule type" value="Genomic_DNA"/>
</dbReference>
<proteinExistence type="predicted"/>
<evidence type="ECO:0008006" key="3">
    <source>
        <dbReference type="Google" id="ProtNLM"/>
    </source>
</evidence>
<comment type="caution">
    <text evidence="1">The sequence shown here is derived from an EMBL/GenBank/DDBJ whole genome shotgun (WGS) entry which is preliminary data.</text>
</comment>
<name>A0ABQ2X1J8_9ACTN</name>
<organism evidence="1 2">
    <name type="scientific">Streptomyces lomondensis</name>
    <dbReference type="NCBI Taxonomy" id="68229"/>
    <lineage>
        <taxon>Bacteria</taxon>
        <taxon>Bacillati</taxon>
        <taxon>Actinomycetota</taxon>
        <taxon>Actinomycetes</taxon>
        <taxon>Kitasatosporales</taxon>
        <taxon>Streptomycetaceae</taxon>
        <taxon>Streptomyces</taxon>
    </lineage>
</organism>
<evidence type="ECO:0000313" key="2">
    <source>
        <dbReference type="Proteomes" id="UP000617743"/>
    </source>
</evidence>
<keyword evidence="2" id="KW-1185">Reference proteome</keyword>
<reference evidence="2" key="1">
    <citation type="journal article" date="2019" name="Int. J. Syst. Evol. Microbiol.">
        <title>The Global Catalogue of Microorganisms (GCM) 10K type strain sequencing project: providing services to taxonomists for standard genome sequencing and annotation.</title>
        <authorList>
            <consortium name="The Broad Institute Genomics Platform"/>
            <consortium name="The Broad Institute Genome Sequencing Center for Infectious Disease"/>
            <person name="Wu L."/>
            <person name="Ma J."/>
        </authorList>
    </citation>
    <scope>NUCLEOTIDE SEQUENCE [LARGE SCALE GENOMIC DNA]</scope>
    <source>
        <strain evidence="2">JCM 4866</strain>
    </source>
</reference>
<evidence type="ECO:0000313" key="1">
    <source>
        <dbReference type="EMBL" id="GGW92011.1"/>
    </source>
</evidence>
<sequence length="186" mass="20522">MEDRAMDWEAFEAAWCDNGCRAIARLAAAHPEERLYAAAFHLFYSDGSQILPPALAANAESAVTKPYEVSTRFTPAEWRWDVIDEASEAMRPWYERLTALAQASGSEAETDALDTAHDRAIARICRKITASARQGRVHPNLPPDFVVAVLADERGDEAADLLRASVDPRVLATVPGLLSHVDSYRQ</sequence>